<feature type="region of interest" description="Disordered" evidence="1">
    <location>
        <begin position="101"/>
        <end position="188"/>
    </location>
</feature>
<accession>A0A915MUY5</accession>
<evidence type="ECO:0000256" key="1">
    <source>
        <dbReference type="SAM" id="MobiDB-lite"/>
    </source>
</evidence>
<organism evidence="2 3">
    <name type="scientific">Meloidogyne javanica</name>
    <name type="common">Root-knot nematode worm</name>
    <dbReference type="NCBI Taxonomy" id="6303"/>
    <lineage>
        <taxon>Eukaryota</taxon>
        <taxon>Metazoa</taxon>
        <taxon>Ecdysozoa</taxon>
        <taxon>Nematoda</taxon>
        <taxon>Chromadorea</taxon>
        <taxon>Rhabditida</taxon>
        <taxon>Tylenchina</taxon>
        <taxon>Tylenchomorpha</taxon>
        <taxon>Tylenchoidea</taxon>
        <taxon>Meloidogynidae</taxon>
        <taxon>Meloidogyninae</taxon>
        <taxon>Meloidogyne</taxon>
        <taxon>Meloidogyne incognita group</taxon>
    </lineage>
</organism>
<dbReference type="Proteomes" id="UP000887561">
    <property type="component" value="Unplaced"/>
</dbReference>
<evidence type="ECO:0000313" key="3">
    <source>
        <dbReference type="WBParaSite" id="scaffold5780_cov292.g9981"/>
    </source>
</evidence>
<evidence type="ECO:0000313" key="2">
    <source>
        <dbReference type="Proteomes" id="UP000887561"/>
    </source>
</evidence>
<dbReference type="WBParaSite" id="scaffold5780_cov292.g9981">
    <property type="protein sequence ID" value="scaffold5780_cov292.g9981"/>
    <property type="gene ID" value="scaffold5780_cov292.g9981"/>
</dbReference>
<feature type="compositionally biased region" description="Polar residues" evidence="1">
    <location>
        <begin position="172"/>
        <end position="182"/>
    </location>
</feature>
<name>A0A915MUY5_MELJA</name>
<feature type="compositionally biased region" description="Basic and acidic residues" evidence="1">
    <location>
        <begin position="114"/>
        <end position="149"/>
    </location>
</feature>
<feature type="compositionally biased region" description="Polar residues" evidence="1">
    <location>
        <begin position="103"/>
        <end position="113"/>
    </location>
</feature>
<reference evidence="3" key="1">
    <citation type="submission" date="2022-11" db="UniProtKB">
        <authorList>
            <consortium name="WormBaseParasite"/>
        </authorList>
    </citation>
    <scope>IDENTIFICATION</scope>
</reference>
<proteinExistence type="predicted"/>
<protein>
    <submittedName>
        <fullName evidence="3">Uncharacterized protein</fullName>
    </submittedName>
</protein>
<dbReference type="AlphaFoldDB" id="A0A915MUY5"/>
<feature type="compositionally biased region" description="Gly residues" evidence="1">
    <location>
        <begin position="152"/>
        <end position="161"/>
    </location>
</feature>
<keyword evidence="2" id="KW-1185">Reference proteome</keyword>
<sequence length="188" mass="20450">MWVLEGLWVLEGNVGLEDNQASVQKIGNVRQQYENLLRSYNEIVESQKLMTKDLKNTGIGIPMPSLLTFNQKTKDTTIADMKKIHDYLNDLYNKKQAIRNEDAGTSGQEGQSGQDKHGKGHSGLDKHVQDQSGQDKHGKGHSGLDKHEQGQSGQGPTGKPGQGHPDAGTGGQSPHVQGNYGQEHSGKC</sequence>